<reference evidence="2" key="1">
    <citation type="submission" date="2015-11" db="EMBL/GenBank/DDBJ databases">
        <title>De novo transcriptome assembly of four potential Pierce s Disease insect vectors from Arizona vineyards.</title>
        <authorList>
            <person name="Tassone E.E."/>
        </authorList>
    </citation>
    <scope>NUCLEOTIDE SEQUENCE</scope>
</reference>
<gene>
    <name evidence="2" type="ORF">g.9006</name>
</gene>
<sequence length="104" mass="10748">MLSLVIGSQPPTLLDLARLVGTLLGCSVVLAYPMAGGPMPDPYAYGTYASMGGPDPYAYAAYGGPDPFASPFASAGAMPFQRTGPQPSPYGPDPFGQPSYSYSF</sequence>
<dbReference type="EMBL" id="GECZ01021647">
    <property type="protein sequence ID" value="JAS48122.1"/>
    <property type="molecule type" value="Transcribed_RNA"/>
</dbReference>
<protein>
    <submittedName>
        <fullName evidence="2">Uncharacterized protein</fullName>
    </submittedName>
</protein>
<feature type="region of interest" description="Disordered" evidence="1">
    <location>
        <begin position="77"/>
        <end position="104"/>
    </location>
</feature>
<evidence type="ECO:0000313" key="2">
    <source>
        <dbReference type="EMBL" id="JAS48122.1"/>
    </source>
</evidence>
<name>A0A1B6FD41_9HEMI</name>
<organism evidence="2">
    <name type="scientific">Cuerna arida</name>
    <dbReference type="NCBI Taxonomy" id="1464854"/>
    <lineage>
        <taxon>Eukaryota</taxon>
        <taxon>Metazoa</taxon>
        <taxon>Ecdysozoa</taxon>
        <taxon>Arthropoda</taxon>
        <taxon>Hexapoda</taxon>
        <taxon>Insecta</taxon>
        <taxon>Pterygota</taxon>
        <taxon>Neoptera</taxon>
        <taxon>Paraneoptera</taxon>
        <taxon>Hemiptera</taxon>
        <taxon>Auchenorrhyncha</taxon>
        <taxon>Membracoidea</taxon>
        <taxon>Cicadellidae</taxon>
        <taxon>Cicadellinae</taxon>
        <taxon>Proconiini</taxon>
        <taxon>Cuerna</taxon>
    </lineage>
</organism>
<accession>A0A1B6FD41</accession>
<evidence type="ECO:0000256" key="1">
    <source>
        <dbReference type="SAM" id="MobiDB-lite"/>
    </source>
</evidence>
<proteinExistence type="predicted"/>
<dbReference type="AlphaFoldDB" id="A0A1B6FD41"/>